<keyword evidence="3" id="KW-1185">Reference proteome</keyword>
<protein>
    <submittedName>
        <fullName evidence="2">Uncharacterized protein</fullName>
    </submittedName>
</protein>
<feature type="compositionally biased region" description="Low complexity" evidence="1">
    <location>
        <begin position="259"/>
        <end position="272"/>
    </location>
</feature>
<dbReference type="EMBL" id="GG662603">
    <property type="protein sequence ID" value="EAS01284.1"/>
    <property type="molecule type" value="Genomic_DNA"/>
</dbReference>
<dbReference type="HOGENOM" id="CLU_539177_0_0_1"/>
<dbReference type="Proteomes" id="UP000009168">
    <property type="component" value="Unassembled WGS sequence"/>
</dbReference>
<dbReference type="InParanoid" id="I7M2T8"/>
<evidence type="ECO:0000256" key="1">
    <source>
        <dbReference type="SAM" id="MobiDB-lite"/>
    </source>
</evidence>
<dbReference type="GeneID" id="7825225"/>
<proteinExistence type="predicted"/>
<feature type="region of interest" description="Disordered" evidence="1">
    <location>
        <begin position="222"/>
        <end position="272"/>
    </location>
</feature>
<evidence type="ECO:0000313" key="3">
    <source>
        <dbReference type="Proteomes" id="UP000009168"/>
    </source>
</evidence>
<evidence type="ECO:0000313" key="2">
    <source>
        <dbReference type="EMBL" id="EAS01284.1"/>
    </source>
</evidence>
<sequence>MENHFVNHTYRFDQPPRHKSVSNLIKNKTMQDSNSYLNQFYYKQMEIIKLQKALQGYQVRGKINPINAQRASTSSLNDSSQKVRLPQINQDNLSRIKDAKKKVLQPVKISAQIKYNLSKEIQDLQSNNLNGNYYYLQDKNQQWESRKQQWLQGLDGCLKSEFLDYQEMYEKFFKGKYDQKKNLLKSKKKIKSLKCISQNNQGSSQNHQNKIEEHAIDQNQNQSFQQGDEEKDYQQEKSFKKDESESHRNTSHVQEQTEAQNKQAQSSSQNTSAIATNRLSNQDQENNNFAEQNSDIIHNQDVEQNQQIILSGRQQDGLITEVVLNQETDTKKNAQKPQIKPIQIQRGLHENNNQKKKELLHQEHQYKLSIVSPTMLQNTNQSDNKYFISSQSLNSNNQAHQTPRVFSQIRSQLDNQLLYSPLQSNITSNQEFYPINNQIYVNYPYQMNMYLNTFQSSEQSSIQNPQTKFSLAQLKTKNFSKVQQSSQKSEDFFFRVSQVVNVKKIS</sequence>
<dbReference type="AlphaFoldDB" id="I7M2T8"/>
<accession>I7M2T8</accession>
<reference evidence="3" key="1">
    <citation type="journal article" date="2006" name="PLoS Biol.">
        <title>Macronuclear genome sequence of the ciliate Tetrahymena thermophila, a model eukaryote.</title>
        <authorList>
            <person name="Eisen J.A."/>
            <person name="Coyne R.S."/>
            <person name="Wu M."/>
            <person name="Wu D."/>
            <person name="Thiagarajan M."/>
            <person name="Wortman J.R."/>
            <person name="Badger J.H."/>
            <person name="Ren Q."/>
            <person name="Amedeo P."/>
            <person name="Jones K.M."/>
            <person name="Tallon L.J."/>
            <person name="Delcher A.L."/>
            <person name="Salzberg S.L."/>
            <person name="Silva J.C."/>
            <person name="Haas B.J."/>
            <person name="Majoros W.H."/>
            <person name="Farzad M."/>
            <person name="Carlton J.M."/>
            <person name="Smith R.K. Jr."/>
            <person name="Garg J."/>
            <person name="Pearlman R.E."/>
            <person name="Karrer K.M."/>
            <person name="Sun L."/>
            <person name="Manning G."/>
            <person name="Elde N.C."/>
            <person name="Turkewitz A.P."/>
            <person name="Asai D.J."/>
            <person name="Wilkes D.E."/>
            <person name="Wang Y."/>
            <person name="Cai H."/>
            <person name="Collins K."/>
            <person name="Stewart B.A."/>
            <person name="Lee S.R."/>
            <person name="Wilamowska K."/>
            <person name="Weinberg Z."/>
            <person name="Ruzzo W.L."/>
            <person name="Wloga D."/>
            <person name="Gaertig J."/>
            <person name="Frankel J."/>
            <person name="Tsao C.-C."/>
            <person name="Gorovsky M.A."/>
            <person name="Keeling P.J."/>
            <person name="Waller R.F."/>
            <person name="Patron N.J."/>
            <person name="Cherry J.M."/>
            <person name="Stover N.A."/>
            <person name="Krieger C.J."/>
            <person name="del Toro C."/>
            <person name="Ryder H.F."/>
            <person name="Williamson S.C."/>
            <person name="Barbeau R.A."/>
            <person name="Hamilton E.P."/>
            <person name="Orias E."/>
        </authorList>
    </citation>
    <scope>NUCLEOTIDE SEQUENCE [LARGE SCALE GENOMIC DNA]</scope>
    <source>
        <strain evidence="3">SB210</strain>
    </source>
</reference>
<organism evidence="2 3">
    <name type="scientific">Tetrahymena thermophila (strain SB210)</name>
    <dbReference type="NCBI Taxonomy" id="312017"/>
    <lineage>
        <taxon>Eukaryota</taxon>
        <taxon>Sar</taxon>
        <taxon>Alveolata</taxon>
        <taxon>Ciliophora</taxon>
        <taxon>Intramacronucleata</taxon>
        <taxon>Oligohymenophorea</taxon>
        <taxon>Hymenostomatida</taxon>
        <taxon>Tetrahymenina</taxon>
        <taxon>Tetrahymenidae</taxon>
        <taxon>Tetrahymena</taxon>
    </lineage>
</organism>
<dbReference type="PROSITE" id="PS50096">
    <property type="entry name" value="IQ"/>
    <property type="match status" value="1"/>
</dbReference>
<dbReference type="RefSeq" id="XP_001021529.1">
    <property type="nucleotide sequence ID" value="XM_001021529.1"/>
</dbReference>
<feature type="compositionally biased region" description="Basic and acidic residues" evidence="1">
    <location>
        <begin position="232"/>
        <end position="248"/>
    </location>
</feature>
<gene>
    <name evidence="2" type="ORF">TTHERM_00148940</name>
</gene>
<name>I7M2T8_TETTS</name>
<dbReference type="KEGG" id="tet:TTHERM_00148940"/>